<gene>
    <name evidence="1" type="ORF">Prudu_003545</name>
</gene>
<reference evidence="1" key="1">
    <citation type="journal article" date="2019" name="Science">
        <title>Mutation of a bHLH transcription factor allowed almond domestication.</title>
        <authorList>
            <person name="Sanchez-Perez R."/>
            <person name="Pavan S."/>
            <person name="Mazzeo R."/>
            <person name="Moldovan C."/>
            <person name="Aiese Cigliano R."/>
            <person name="Del Cueto J."/>
            <person name="Ricciardi F."/>
            <person name="Lotti C."/>
            <person name="Ricciardi L."/>
            <person name="Dicenta F."/>
            <person name="Lopez-Marques R.L."/>
            <person name="Lindberg Moller B."/>
        </authorList>
    </citation>
    <scope>NUCLEOTIDE SEQUENCE</scope>
</reference>
<proteinExistence type="predicted"/>
<name>A0A4Y1QTD2_PRUDU</name>
<sequence>MGRSLGIASSVRPRLVDGDLVTSHTDKISKFFNFTMEDGICLMAVLSASRVFNDIMSPKPSAKFSNLEQPLSRRVSIDLEL</sequence>
<protein>
    <submittedName>
        <fullName evidence="1">Uncharacterized protein</fullName>
    </submittedName>
</protein>
<dbReference type="EMBL" id="AP019297">
    <property type="protein sequence ID" value="BBG95088.1"/>
    <property type="molecule type" value="Genomic_DNA"/>
</dbReference>
<organism evidence="1">
    <name type="scientific">Prunus dulcis</name>
    <name type="common">Almond</name>
    <name type="synonym">Amygdalus dulcis</name>
    <dbReference type="NCBI Taxonomy" id="3755"/>
    <lineage>
        <taxon>Eukaryota</taxon>
        <taxon>Viridiplantae</taxon>
        <taxon>Streptophyta</taxon>
        <taxon>Embryophyta</taxon>
        <taxon>Tracheophyta</taxon>
        <taxon>Spermatophyta</taxon>
        <taxon>Magnoliopsida</taxon>
        <taxon>eudicotyledons</taxon>
        <taxon>Gunneridae</taxon>
        <taxon>Pentapetalae</taxon>
        <taxon>rosids</taxon>
        <taxon>fabids</taxon>
        <taxon>Rosales</taxon>
        <taxon>Rosaceae</taxon>
        <taxon>Amygdaloideae</taxon>
        <taxon>Amygdaleae</taxon>
        <taxon>Prunus</taxon>
    </lineage>
</organism>
<accession>A0A4Y1QTD2</accession>
<dbReference type="AlphaFoldDB" id="A0A4Y1QTD2"/>
<evidence type="ECO:0000313" key="1">
    <source>
        <dbReference type="EMBL" id="BBG95088.1"/>
    </source>
</evidence>